<keyword evidence="4" id="KW-0964">Secreted</keyword>
<evidence type="ECO:0000256" key="2">
    <source>
        <dbReference type="ARBA" id="ARBA00005683"/>
    </source>
</evidence>
<organism evidence="12 13">
    <name type="scientific">Petromyzon marinus</name>
    <name type="common">Sea lamprey</name>
    <dbReference type="NCBI Taxonomy" id="7757"/>
    <lineage>
        <taxon>Eukaryota</taxon>
        <taxon>Metazoa</taxon>
        <taxon>Chordata</taxon>
        <taxon>Craniata</taxon>
        <taxon>Vertebrata</taxon>
        <taxon>Cyclostomata</taxon>
        <taxon>Hyperoartia</taxon>
        <taxon>Petromyzontiformes</taxon>
        <taxon>Petromyzontidae</taxon>
        <taxon>Petromyzon</taxon>
    </lineage>
</organism>
<name>A0AAJ7X8P3_PETMA</name>
<evidence type="ECO:0000256" key="8">
    <source>
        <dbReference type="ARBA" id="ARBA00023288"/>
    </source>
</evidence>
<dbReference type="GO" id="GO:0045165">
    <property type="term" value="P:cell fate commitment"/>
    <property type="evidence" value="ECO:0007669"/>
    <property type="project" value="TreeGrafter"/>
</dbReference>
<feature type="compositionally biased region" description="Low complexity" evidence="10">
    <location>
        <begin position="281"/>
        <end position="294"/>
    </location>
</feature>
<dbReference type="InterPro" id="IPR005817">
    <property type="entry name" value="Wnt"/>
</dbReference>
<evidence type="ECO:0000256" key="5">
    <source>
        <dbReference type="ARBA" id="ARBA00022530"/>
    </source>
</evidence>
<accession>A0AAJ7X8P3</accession>
<dbReference type="Pfam" id="PF00110">
    <property type="entry name" value="wnt"/>
    <property type="match status" value="1"/>
</dbReference>
<comment type="subcellular location">
    <subcellularLocation>
        <location evidence="1 9">Secreted</location>
        <location evidence="1 9">Extracellular space</location>
        <location evidence="1 9">Extracellular matrix</location>
    </subcellularLocation>
</comment>
<dbReference type="GO" id="GO:0060070">
    <property type="term" value="P:canonical Wnt signaling pathway"/>
    <property type="evidence" value="ECO:0007669"/>
    <property type="project" value="TreeGrafter"/>
</dbReference>
<evidence type="ECO:0000256" key="6">
    <source>
        <dbReference type="ARBA" id="ARBA00022687"/>
    </source>
</evidence>
<keyword evidence="6 9" id="KW-0879">Wnt signaling pathway</keyword>
<evidence type="ECO:0000256" key="7">
    <source>
        <dbReference type="ARBA" id="ARBA00023157"/>
    </source>
</evidence>
<dbReference type="GO" id="GO:0005615">
    <property type="term" value="C:extracellular space"/>
    <property type="evidence" value="ECO:0007669"/>
    <property type="project" value="TreeGrafter"/>
</dbReference>
<dbReference type="AlphaFoldDB" id="A0AAJ7X8P3"/>
<dbReference type="SMART" id="SM00097">
    <property type="entry name" value="WNT1"/>
    <property type="match status" value="1"/>
</dbReference>
<dbReference type="Proteomes" id="UP001318040">
    <property type="component" value="Chromosome 41"/>
</dbReference>
<keyword evidence="5" id="KW-0272">Extracellular matrix</keyword>
<dbReference type="PRINTS" id="PR01349">
    <property type="entry name" value="WNTPROTEIN"/>
</dbReference>
<reference evidence="13" key="1">
    <citation type="submission" date="2025-08" db="UniProtKB">
        <authorList>
            <consortium name="RefSeq"/>
        </authorList>
    </citation>
    <scope>IDENTIFICATION</scope>
    <source>
        <tissue evidence="13">Sperm</tissue>
    </source>
</reference>
<dbReference type="PANTHER" id="PTHR12027">
    <property type="entry name" value="WNT RELATED"/>
    <property type="match status" value="1"/>
</dbReference>
<feature type="region of interest" description="Disordered" evidence="10">
    <location>
        <begin position="397"/>
        <end position="441"/>
    </location>
</feature>
<keyword evidence="11" id="KW-0732">Signal</keyword>
<dbReference type="PROSITE" id="PS00246">
    <property type="entry name" value="WNT1"/>
    <property type="match status" value="1"/>
</dbReference>
<dbReference type="Gene3D" id="3.30.2460.20">
    <property type="match status" value="1"/>
</dbReference>
<gene>
    <name evidence="13" type="primary">LOC116950994</name>
</gene>
<dbReference type="GO" id="GO:0030182">
    <property type="term" value="P:neuron differentiation"/>
    <property type="evidence" value="ECO:0007669"/>
    <property type="project" value="TreeGrafter"/>
</dbReference>
<sequence>MSHAVMSITLAKVVAVSSLAVLTWACGAPAWPINNLLTSGSKVQPSVVQSVTAGARLGLHECAAQFAWERWDCGRAAAAAGGGGGGGGGDRSGGLSVQHAATRAATREAAFVHAVSAAGVVHTLARNCSAGDFASECGCDDSKNGERGGEGWVWGGCSDSALYGQRVVQQLADSIEAAALDPRAAVNRHNFEAGHAAVRATMGHVCKCHGVSGSCTLQTCWQQLSELSRVGAHLKERYRRAARLDLLRAANSASAVVATHGAAAAGTAGAPREAGGGNGARAGPVASHHSPHASAAAAAAQDALRLLEPDGLAFLEDSPDYCRRNESLGAPGTLGRECRRGSGGAGEDDSCERLCTACGLRVLERRVRVTSPCNCSFTWCCRVSCQQCTSVHSKFRCGRPEASGRAPGKKRPRARQQQQQQQRGRNRKPNAASQAVANKTS</sequence>
<protein>
    <recommendedName>
        <fullName evidence="9">Protein Wnt</fullName>
    </recommendedName>
</protein>
<feature type="chain" id="PRO_5042510339" description="Protein Wnt" evidence="11">
    <location>
        <begin position="31"/>
        <end position="441"/>
    </location>
</feature>
<keyword evidence="7" id="KW-1015">Disulfide bond</keyword>
<evidence type="ECO:0000256" key="4">
    <source>
        <dbReference type="ARBA" id="ARBA00022525"/>
    </source>
</evidence>
<keyword evidence="8" id="KW-0449">Lipoprotein</keyword>
<feature type="signal peptide" evidence="11">
    <location>
        <begin position="1"/>
        <end position="30"/>
    </location>
</feature>
<evidence type="ECO:0000256" key="10">
    <source>
        <dbReference type="SAM" id="MobiDB-lite"/>
    </source>
</evidence>
<feature type="region of interest" description="Disordered" evidence="10">
    <location>
        <begin position="267"/>
        <end position="294"/>
    </location>
</feature>
<evidence type="ECO:0000256" key="1">
    <source>
        <dbReference type="ARBA" id="ARBA00004498"/>
    </source>
</evidence>
<dbReference type="RefSeq" id="XP_032825142.1">
    <property type="nucleotide sequence ID" value="XM_032969251.1"/>
</dbReference>
<dbReference type="InterPro" id="IPR043158">
    <property type="entry name" value="Wnt_C"/>
</dbReference>
<comment type="function">
    <text evidence="9">Ligand for members of the frizzled family of seven transmembrane receptors.</text>
</comment>
<dbReference type="GO" id="GO:0005109">
    <property type="term" value="F:frizzled binding"/>
    <property type="evidence" value="ECO:0007669"/>
    <property type="project" value="TreeGrafter"/>
</dbReference>
<dbReference type="PANTHER" id="PTHR12027:SF81">
    <property type="entry name" value="WNT INHIBITOR OF DORSAL PROTEIN"/>
    <property type="match status" value="1"/>
</dbReference>
<dbReference type="InterPro" id="IPR018161">
    <property type="entry name" value="Wnt_CS"/>
</dbReference>
<evidence type="ECO:0000313" key="13">
    <source>
        <dbReference type="RefSeq" id="XP_032825142.1"/>
    </source>
</evidence>
<keyword evidence="3 9" id="KW-0217">Developmental protein</keyword>
<comment type="similarity">
    <text evidence="2 9">Belongs to the Wnt family.</text>
</comment>
<proteinExistence type="inferred from homology"/>
<evidence type="ECO:0000256" key="9">
    <source>
        <dbReference type="RuleBase" id="RU003500"/>
    </source>
</evidence>
<evidence type="ECO:0000256" key="3">
    <source>
        <dbReference type="ARBA" id="ARBA00022473"/>
    </source>
</evidence>
<keyword evidence="12" id="KW-1185">Reference proteome</keyword>
<evidence type="ECO:0000256" key="11">
    <source>
        <dbReference type="SAM" id="SignalP"/>
    </source>
</evidence>
<dbReference type="GO" id="GO:0005125">
    <property type="term" value="F:cytokine activity"/>
    <property type="evidence" value="ECO:0007669"/>
    <property type="project" value="TreeGrafter"/>
</dbReference>
<evidence type="ECO:0000313" key="12">
    <source>
        <dbReference type="Proteomes" id="UP001318040"/>
    </source>
</evidence>
<feature type="compositionally biased region" description="Polar residues" evidence="10">
    <location>
        <begin position="431"/>
        <end position="441"/>
    </location>
</feature>
<dbReference type="KEGG" id="pmrn:116950994"/>